<evidence type="ECO:0000259" key="3">
    <source>
        <dbReference type="PROSITE" id="PS50093"/>
    </source>
</evidence>
<dbReference type="EMBL" id="JAENHP010000024">
    <property type="protein sequence ID" value="MBM2622236.1"/>
    <property type="molecule type" value="Genomic_DNA"/>
</dbReference>
<dbReference type="SUPFAM" id="SSF49299">
    <property type="entry name" value="PKD domain"/>
    <property type="match status" value="1"/>
</dbReference>
<dbReference type="Gene3D" id="2.60.40.10">
    <property type="entry name" value="Immunoglobulins"/>
    <property type="match status" value="1"/>
</dbReference>
<feature type="chain" id="PRO_5047211242" evidence="2">
    <location>
        <begin position="30"/>
        <end position="409"/>
    </location>
</feature>
<dbReference type="PROSITE" id="PS50093">
    <property type="entry name" value="PKD"/>
    <property type="match status" value="1"/>
</dbReference>
<feature type="domain" description="PKD" evidence="3">
    <location>
        <begin position="146"/>
        <end position="191"/>
    </location>
</feature>
<dbReference type="CDD" id="cd00146">
    <property type="entry name" value="PKD"/>
    <property type="match status" value="1"/>
</dbReference>
<accession>A0ABS2ASP6</accession>
<dbReference type="Pfam" id="PF18911">
    <property type="entry name" value="PKD_4"/>
    <property type="match status" value="1"/>
</dbReference>
<dbReference type="Proteomes" id="UP000632138">
    <property type="component" value="Unassembled WGS sequence"/>
</dbReference>
<evidence type="ECO:0000256" key="1">
    <source>
        <dbReference type="SAM" id="MobiDB-lite"/>
    </source>
</evidence>
<proteinExistence type="predicted"/>
<dbReference type="InterPro" id="IPR022409">
    <property type="entry name" value="PKD/Chitinase_dom"/>
</dbReference>
<evidence type="ECO:0000256" key="2">
    <source>
        <dbReference type="SAM" id="SignalP"/>
    </source>
</evidence>
<evidence type="ECO:0000313" key="5">
    <source>
        <dbReference type="Proteomes" id="UP000632138"/>
    </source>
</evidence>
<feature type="compositionally biased region" description="Pro residues" evidence="1">
    <location>
        <begin position="29"/>
        <end position="101"/>
    </location>
</feature>
<keyword evidence="5" id="KW-1185">Reference proteome</keyword>
<organism evidence="4 5">
    <name type="scientific">Paractinoplanes ovalisporus</name>
    <dbReference type="NCBI Taxonomy" id="2810368"/>
    <lineage>
        <taxon>Bacteria</taxon>
        <taxon>Bacillati</taxon>
        <taxon>Actinomycetota</taxon>
        <taxon>Actinomycetes</taxon>
        <taxon>Micromonosporales</taxon>
        <taxon>Micromonosporaceae</taxon>
        <taxon>Paractinoplanes</taxon>
    </lineage>
</organism>
<name>A0ABS2ASP6_9ACTN</name>
<dbReference type="InterPro" id="IPR013783">
    <property type="entry name" value="Ig-like_fold"/>
</dbReference>
<dbReference type="SMART" id="SM00089">
    <property type="entry name" value="PKD"/>
    <property type="match status" value="1"/>
</dbReference>
<keyword evidence="2" id="KW-0732">Signal</keyword>
<protein>
    <submittedName>
        <fullName evidence="4">PKD domain-containing protein</fullName>
    </submittedName>
</protein>
<dbReference type="PRINTS" id="PR01217">
    <property type="entry name" value="PRICHEXTENSN"/>
</dbReference>
<feature type="region of interest" description="Disordered" evidence="1">
    <location>
        <begin position="28"/>
        <end position="109"/>
    </location>
</feature>
<evidence type="ECO:0000313" key="4">
    <source>
        <dbReference type="EMBL" id="MBM2622236.1"/>
    </source>
</evidence>
<dbReference type="RefSeq" id="WP_203382592.1">
    <property type="nucleotide sequence ID" value="NZ_JAENHP010000024.1"/>
</dbReference>
<feature type="signal peptide" evidence="2">
    <location>
        <begin position="1"/>
        <end position="29"/>
    </location>
</feature>
<dbReference type="InterPro" id="IPR000601">
    <property type="entry name" value="PKD_dom"/>
</dbReference>
<gene>
    <name evidence="4" type="ORF">JIG36_42710</name>
</gene>
<dbReference type="InterPro" id="IPR035986">
    <property type="entry name" value="PKD_dom_sf"/>
</dbReference>
<sequence>MNTRLSRPLLAAVISGALASGLFVAPALAEPPPLPDATESPAPPTTPPATPPSTPDTTPPTTPPVTPPSTPDTTPPVTTPPVTPPVTTPPVTPPVTTPPPATDKTPPSGAFSLNRWSIFTGQTVTITVVGVADNVSRPEKITRVVTWGDGQTQTLHWTAKNVSHTYKSSGKKPITLTVTDEAGNKKVAKSVGPTVANPVLKYKLNKSSVWHGEKFVWEMTQVPAGATKVTVAWGDTRATAMSPKKQKITRYYYSLPANGKSVPAGAKTLKATVYNKYGAATAITVGKVTLKKDSWRPVLKLTVPSKASKASSWKAIKGTATDKGSGIKEMYAGIIVLKNNGHFVCWTGKSWANADTTTPASCDRRVTISKGKFSLPLKNTPKGIIGIGFGAADWAQNLDNFQPYARPIS</sequence>
<comment type="caution">
    <text evidence="4">The sequence shown here is derived from an EMBL/GenBank/DDBJ whole genome shotgun (WGS) entry which is preliminary data.</text>
</comment>
<reference evidence="4 5" key="1">
    <citation type="submission" date="2021-01" db="EMBL/GenBank/DDBJ databases">
        <title>Actinoplanes sp. nov. LDG1-06 isolated from lichen.</title>
        <authorList>
            <person name="Saeng-In P."/>
            <person name="Phongsopitanun W."/>
            <person name="Kanchanasin P."/>
            <person name="Yuki M."/>
            <person name="Kudo T."/>
            <person name="Ohkuma M."/>
            <person name="Tanasupawat S."/>
        </authorList>
    </citation>
    <scope>NUCLEOTIDE SEQUENCE [LARGE SCALE GENOMIC DNA]</scope>
    <source>
        <strain evidence="4 5">LDG1-06</strain>
    </source>
</reference>